<dbReference type="EMBL" id="JBHSBY010000004">
    <property type="protein sequence ID" value="MFC4195137.1"/>
    <property type="molecule type" value="Genomic_DNA"/>
</dbReference>
<evidence type="ECO:0000313" key="3">
    <source>
        <dbReference type="EMBL" id="MFC4195137.1"/>
    </source>
</evidence>
<keyword evidence="2" id="KW-0520">NAD</keyword>
<dbReference type="Pfam" id="PF01916">
    <property type="entry name" value="DS"/>
    <property type="match status" value="1"/>
</dbReference>
<proteinExistence type="inferred from homology"/>
<dbReference type="InterPro" id="IPR002773">
    <property type="entry name" value="Deoxyhypusine_synthase"/>
</dbReference>
<protein>
    <submittedName>
        <fullName evidence="3">Deoxyhypusine synthase family protein</fullName>
    </submittedName>
</protein>
<dbReference type="RefSeq" id="WP_378958450.1">
    <property type="nucleotide sequence ID" value="NZ_JBHRXC010000016.1"/>
</dbReference>
<gene>
    <name evidence="3" type="ORF">ACFOUY_00320</name>
</gene>
<organism evidence="3 4">
    <name type="scientific">Pedobacter jamesrossensis</name>
    <dbReference type="NCBI Taxonomy" id="1908238"/>
    <lineage>
        <taxon>Bacteria</taxon>
        <taxon>Pseudomonadati</taxon>
        <taxon>Bacteroidota</taxon>
        <taxon>Sphingobacteriia</taxon>
        <taxon>Sphingobacteriales</taxon>
        <taxon>Sphingobacteriaceae</taxon>
        <taxon>Pedobacter</taxon>
    </lineage>
</organism>
<comment type="similarity">
    <text evidence="1">Belongs to the deoxyhypusine synthase family.</text>
</comment>
<dbReference type="InterPro" id="IPR029035">
    <property type="entry name" value="DHS-like_NAD/FAD-binding_dom"/>
</dbReference>
<name>A0ABV8NG55_9SPHI</name>
<comment type="caution">
    <text evidence="3">The sequence shown here is derived from an EMBL/GenBank/DDBJ whole genome shotgun (WGS) entry which is preliminary data.</text>
</comment>
<keyword evidence="4" id="KW-1185">Reference proteome</keyword>
<dbReference type="Proteomes" id="UP001595792">
    <property type="component" value="Unassembled WGS sequence"/>
</dbReference>
<accession>A0ABV8NG55</accession>
<reference evidence="4" key="1">
    <citation type="journal article" date="2019" name="Int. J. Syst. Evol. Microbiol.">
        <title>The Global Catalogue of Microorganisms (GCM) 10K type strain sequencing project: providing services to taxonomists for standard genome sequencing and annotation.</title>
        <authorList>
            <consortium name="The Broad Institute Genomics Platform"/>
            <consortium name="The Broad Institute Genome Sequencing Center for Infectious Disease"/>
            <person name="Wu L."/>
            <person name="Ma J."/>
        </authorList>
    </citation>
    <scope>NUCLEOTIDE SEQUENCE [LARGE SCALE GENOMIC DNA]</scope>
    <source>
        <strain evidence="4">CCM 8689</strain>
    </source>
</reference>
<dbReference type="InterPro" id="IPR036982">
    <property type="entry name" value="Deoxyhypusine_synthase_sf"/>
</dbReference>
<evidence type="ECO:0000256" key="2">
    <source>
        <dbReference type="ARBA" id="ARBA00023027"/>
    </source>
</evidence>
<dbReference type="PANTHER" id="PTHR11703:SF0">
    <property type="entry name" value="DEOXYHYPUSINE SYNTHASE"/>
    <property type="match status" value="1"/>
</dbReference>
<evidence type="ECO:0000313" key="4">
    <source>
        <dbReference type="Proteomes" id="UP001595792"/>
    </source>
</evidence>
<sequence length="326" mass="36956">MSNTRGPISQFMERNYLHFNAAAMMDAAKGYETHLDEGGKMMITLAGAMSTAELGISLAEMIRQDKVSIISCTGANLEEDIMNLVAHSHYKRVPNYRDLSPQDEWDLLENHYNRVTDTCIPEEEAFRRLQKHIQKIWMDAEQAGERYFPHEFMYKMLLSGDLEQYYEIDPKNSWMLAAAEKNLPIVVPGWEDSTMGNIFASYVMKNELTATTVKGGIEYMGWLADWYIANSAGKGIGFFQIGGGIAGDFPICVVPMLYQDMEMENIPFWSYFCQISDSTTSYGSYSGAVPNEKITWGKLDIHTPKFIVESDATIVAPLMFAWILKQ</sequence>
<evidence type="ECO:0000256" key="1">
    <source>
        <dbReference type="ARBA" id="ARBA00009892"/>
    </source>
</evidence>
<dbReference type="PANTHER" id="PTHR11703">
    <property type="entry name" value="DEOXYHYPUSINE SYNTHASE"/>
    <property type="match status" value="1"/>
</dbReference>
<dbReference type="Gene3D" id="3.40.910.10">
    <property type="entry name" value="Deoxyhypusine synthase"/>
    <property type="match status" value="1"/>
</dbReference>
<dbReference type="SUPFAM" id="SSF52467">
    <property type="entry name" value="DHS-like NAD/FAD-binding domain"/>
    <property type="match status" value="1"/>
</dbReference>